<keyword evidence="3" id="KW-0501">Molybdenum cofactor biosynthesis</keyword>
<evidence type="ECO:0000259" key="4">
    <source>
        <dbReference type="SMART" id="SM00852"/>
    </source>
</evidence>
<keyword evidence="6" id="KW-1185">Reference proteome</keyword>
<comment type="pathway">
    <text evidence="3">Cofactor biosynthesis; molybdopterin biosynthesis.</text>
</comment>
<dbReference type="SUPFAM" id="SSF63867">
    <property type="entry name" value="MoeA C-terminal domain-like"/>
    <property type="match status" value="1"/>
</dbReference>
<keyword evidence="3" id="KW-0500">Molybdenum</keyword>
<sequence>MRTPLPYPVALERLYHAAQGAREAVEAEDVHITDCLGRVAAKDHRSPFSTPRFDSSAMDGYAVVSDATKCATLENPLAFVIKKTIQAGDHEPCLLTLDRTDDMPPCVRVMTGAPFPVLDDMEDGKSFDACVKWEDTAQQPGARNDIILITKPVPAGMNKRHSGQDIKQGDVVLRAGTVIRSTHVMCLASVGITTVRVVRRPRCGIWSTGKELLTTQSPIPDVNGPYLSLATRELGADTGFLGILLDERSVLRQEIEITLLRGPWDVLLTSGGVSGGKYDFVREVLETLGATIIFHGLDIRPGHPVLFATFQRQTGQGLTAFFGLPGNPGAAAACFRFLVVPYIRRFMGRDIETPLSVCLEPGTTRLPNGRHSQKHAKCSSSTLDRFHHGILSRSAVGTMTVKPTSDQSPAKLNAFSFVNCWIHFKPEQDSEEGTLVDCYPTTSCNIIREA</sequence>
<keyword evidence="3" id="KW-0479">Metal-binding</keyword>
<dbReference type="SMART" id="SM00852">
    <property type="entry name" value="MoCF_biosynth"/>
    <property type="match status" value="1"/>
</dbReference>
<evidence type="ECO:0000256" key="1">
    <source>
        <dbReference type="ARBA" id="ARBA00008339"/>
    </source>
</evidence>
<dbReference type="Gene3D" id="3.40.980.10">
    <property type="entry name" value="MoaB/Mog-like domain"/>
    <property type="match status" value="1"/>
</dbReference>
<dbReference type="GO" id="GO:0005524">
    <property type="term" value="F:ATP binding"/>
    <property type="evidence" value="ECO:0007669"/>
    <property type="project" value="UniProtKB-UniRule"/>
</dbReference>
<dbReference type="GO" id="GO:0061599">
    <property type="term" value="F:molybdopterin molybdotransferase activity"/>
    <property type="evidence" value="ECO:0007669"/>
    <property type="project" value="UniProtKB-UniRule"/>
</dbReference>
<keyword evidence="3" id="KW-0808">Transferase</keyword>
<dbReference type="SUPFAM" id="SSF63882">
    <property type="entry name" value="MoeA N-terminal region -like"/>
    <property type="match status" value="1"/>
</dbReference>
<name>A0A9P8XY27_9PEZI</name>
<dbReference type="OrthoDB" id="6777263at2759"/>
<comment type="caution">
    <text evidence="5">The sequence shown here is derived from an EMBL/GenBank/DDBJ whole genome shotgun (WGS) entry which is preliminary data.</text>
</comment>
<comment type="catalytic activity">
    <reaction evidence="3">
        <text>molybdopterin + ATP + H(+) = adenylyl-molybdopterin + diphosphate</text>
        <dbReference type="Rhea" id="RHEA:31331"/>
        <dbReference type="ChEBI" id="CHEBI:15378"/>
        <dbReference type="ChEBI" id="CHEBI:30616"/>
        <dbReference type="ChEBI" id="CHEBI:33019"/>
        <dbReference type="ChEBI" id="CHEBI:58698"/>
        <dbReference type="ChEBI" id="CHEBI:62727"/>
    </reaction>
</comment>
<dbReference type="Gene3D" id="2.40.340.10">
    <property type="entry name" value="MoeA, C-terminal, domain IV"/>
    <property type="match status" value="1"/>
</dbReference>
<dbReference type="GO" id="GO:0046872">
    <property type="term" value="F:metal ion binding"/>
    <property type="evidence" value="ECO:0007669"/>
    <property type="project" value="UniProtKB-UniRule"/>
</dbReference>
<reference evidence="5" key="1">
    <citation type="journal article" date="2021" name="Nat. Commun.">
        <title>Genetic determinants of endophytism in the Arabidopsis root mycobiome.</title>
        <authorList>
            <person name="Mesny F."/>
            <person name="Miyauchi S."/>
            <person name="Thiergart T."/>
            <person name="Pickel B."/>
            <person name="Atanasova L."/>
            <person name="Karlsson M."/>
            <person name="Huettel B."/>
            <person name="Barry K.W."/>
            <person name="Haridas S."/>
            <person name="Chen C."/>
            <person name="Bauer D."/>
            <person name="Andreopoulos W."/>
            <person name="Pangilinan J."/>
            <person name="LaButti K."/>
            <person name="Riley R."/>
            <person name="Lipzen A."/>
            <person name="Clum A."/>
            <person name="Drula E."/>
            <person name="Henrissat B."/>
            <person name="Kohler A."/>
            <person name="Grigoriev I.V."/>
            <person name="Martin F.M."/>
            <person name="Hacquard S."/>
        </authorList>
    </citation>
    <scope>NUCLEOTIDE SEQUENCE</scope>
    <source>
        <strain evidence="5">MPI-CAGE-CH-0230</strain>
    </source>
</reference>
<comment type="catalytic activity">
    <reaction evidence="3">
        <text>adenylyl-molybdopterin + molybdate = Mo-molybdopterin + AMP + H(+)</text>
        <dbReference type="Rhea" id="RHEA:35047"/>
        <dbReference type="ChEBI" id="CHEBI:15378"/>
        <dbReference type="ChEBI" id="CHEBI:36264"/>
        <dbReference type="ChEBI" id="CHEBI:62727"/>
        <dbReference type="ChEBI" id="CHEBI:71302"/>
        <dbReference type="ChEBI" id="CHEBI:456215"/>
    </reaction>
</comment>
<dbReference type="Pfam" id="PF00994">
    <property type="entry name" value="MoCF_biosynth"/>
    <property type="match status" value="1"/>
</dbReference>
<dbReference type="EC" id="2.7.7.75" evidence="2"/>
<proteinExistence type="inferred from homology"/>
<dbReference type="GO" id="GO:0006777">
    <property type="term" value="P:Mo-molybdopterin cofactor biosynthetic process"/>
    <property type="evidence" value="ECO:0007669"/>
    <property type="project" value="UniProtKB-UniRule"/>
</dbReference>
<dbReference type="Gene3D" id="3.90.105.10">
    <property type="entry name" value="Molybdopterin biosynthesis moea protein, domain 2"/>
    <property type="match status" value="1"/>
</dbReference>
<dbReference type="PANTHER" id="PTHR10192:SF30">
    <property type="entry name" value="MOLYBDOPTERIN ADENYLYLTRANSFERASE"/>
    <property type="match status" value="1"/>
</dbReference>
<comment type="similarity">
    <text evidence="1">In the C-terminal section; belongs to the MoeA family.</text>
</comment>
<evidence type="ECO:0000256" key="3">
    <source>
        <dbReference type="RuleBase" id="RU365090"/>
    </source>
</evidence>
<dbReference type="SUPFAM" id="SSF53218">
    <property type="entry name" value="Molybdenum cofactor biosynthesis proteins"/>
    <property type="match status" value="1"/>
</dbReference>
<organism evidence="5 6">
    <name type="scientific">Microdochium trichocladiopsis</name>
    <dbReference type="NCBI Taxonomy" id="1682393"/>
    <lineage>
        <taxon>Eukaryota</taxon>
        <taxon>Fungi</taxon>
        <taxon>Dikarya</taxon>
        <taxon>Ascomycota</taxon>
        <taxon>Pezizomycotina</taxon>
        <taxon>Sordariomycetes</taxon>
        <taxon>Xylariomycetidae</taxon>
        <taxon>Xylariales</taxon>
        <taxon>Microdochiaceae</taxon>
        <taxon>Microdochium</taxon>
    </lineage>
</organism>
<dbReference type="InterPro" id="IPR036425">
    <property type="entry name" value="MoaB/Mog-like_dom_sf"/>
</dbReference>
<dbReference type="GO" id="GO:0061598">
    <property type="term" value="F:molybdopterin adenylyltransferase activity"/>
    <property type="evidence" value="ECO:0007669"/>
    <property type="project" value="UniProtKB-UniRule"/>
</dbReference>
<keyword evidence="3" id="KW-0460">Magnesium</keyword>
<dbReference type="EMBL" id="JAGTJQ010000011">
    <property type="protein sequence ID" value="KAH7018597.1"/>
    <property type="molecule type" value="Genomic_DNA"/>
</dbReference>
<comment type="similarity">
    <text evidence="3">Belongs to the MoeA family.</text>
</comment>
<dbReference type="PANTHER" id="PTHR10192">
    <property type="entry name" value="MOLYBDOPTERIN BIOSYNTHESIS PROTEIN"/>
    <property type="match status" value="1"/>
</dbReference>
<comment type="cofactor">
    <cofactor evidence="3">
        <name>Mg(2+)</name>
        <dbReference type="ChEBI" id="CHEBI:18420"/>
    </cofactor>
</comment>
<evidence type="ECO:0000313" key="6">
    <source>
        <dbReference type="Proteomes" id="UP000756346"/>
    </source>
</evidence>
<dbReference type="Pfam" id="PF03453">
    <property type="entry name" value="MoeA_N"/>
    <property type="match status" value="1"/>
</dbReference>
<dbReference type="GeneID" id="70181493"/>
<feature type="domain" description="MoaB/Mog" evidence="4">
    <location>
        <begin position="204"/>
        <end position="345"/>
    </location>
</feature>
<dbReference type="InterPro" id="IPR036688">
    <property type="entry name" value="MoeA_C_domain_IV_sf"/>
</dbReference>
<dbReference type="Proteomes" id="UP000756346">
    <property type="component" value="Unassembled WGS sequence"/>
</dbReference>
<dbReference type="AlphaFoldDB" id="A0A9P8XY27"/>
<accession>A0A9P8XY27</accession>
<dbReference type="InterPro" id="IPR038987">
    <property type="entry name" value="MoeA-like"/>
</dbReference>
<dbReference type="InterPro" id="IPR001453">
    <property type="entry name" value="MoaB/Mog_dom"/>
</dbReference>
<evidence type="ECO:0000256" key="2">
    <source>
        <dbReference type="ARBA" id="ARBA00012509"/>
    </source>
</evidence>
<evidence type="ECO:0000313" key="5">
    <source>
        <dbReference type="EMBL" id="KAH7018597.1"/>
    </source>
</evidence>
<dbReference type="Gene3D" id="2.170.190.11">
    <property type="entry name" value="Molybdopterin biosynthesis moea protein, domain 3"/>
    <property type="match status" value="1"/>
</dbReference>
<dbReference type="GO" id="GO:0005829">
    <property type="term" value="C:cytosol"/>
    <property type="evidence" value="ECO:0007669"/>
    <property type="project" value="TreeGrafter"/>
</dbReference>
<dbReference type="InterPro" id="IPR036135">
    <property type="entry name" value="MoeA_linker/N_sf"/>
</dbReference>
<dbReference type="RefSeq" id="XP_046006864.1">
    <property type="nucleotide sequence ID" value="XM_046151947.1"/>
</dbReference>
<dbReference type="CDD" id="cd00887">
    <property type="entry name" value="MoeA"/>
    <property type="match status" value="1"/>
</dbReference>
<dbReference type="InterPro" id="IPR005110">
    <property type="entry name" value="MoeA_linker/N"/>
</dbReference>
<protein>
    <recommendedName>
        <fullName evidence="2">molybdopterin adenylyltransferase</fullName>
        <ecNumber evidence="2">2.7.7.75</ecNumber>
    </recommendedName>
</protein>
<gene>
    <name evidence="5" type="ORF">B0I36DRAFT_298286</name>
</gene>
<comment type="function">
    <text evidence="3">Catalyzes two steps in the biosynthesis of the molybdenum cofactor. In the first step, molybdopterin is adenylated. Subsequently, molybdate is inserted into adenylated molybdopterin and AMP is released.</text>
</comment>